<keyword evidence="2" id="KW-1185">Reference proteome</keyword>
<dbReference type="eggNOG" id="COG4370">
    <property type="taxonomic scope" value="Bacteria"/>
</dbReference>
<name>B7K371_RIPO1</name>
<dbReference type="Proteomes" id="UP000008204">
    <property type="component" value="Chromosome"/>
</dbReference>
<dbReference type="InterPro" id="IPR019994">
    <property type="entry name" value="Lipid-A-disac_synthase-rel_put"/>
</dbReference>
<accession>B7K371</accession>
<evidence type="ECO:0000313" key="1">
    <source>
        <dbReference type="EMBL" id="ACK64391.1"/>
    </source>
</evidence>
<dbReference type="OrthoDB" id="29253at2"/>
<evidence type="ECO:0008006" key="3">
    <source>
        <dbReference type="Google" id="ProtNLM"/>
    </source>
</evidence>
<gene>
    <name evidence="1" type="ordered locus">PCC8801_0291</name>
</gene>
<protein>
    <recommendedName>
        <fullName evidence="3">Lipid-A-disaccharide synthase</fullName>
    </recommendedName>
</protein>
<dbReference type="RefSeq" id="WP_012593668.1">
    <property type="nucleotide sequence ID" value="NC_011726.1"/>
</dbReference>
<dbReference type="SUPFAM" id="SSF53756">
    <property type="entry name" value="UDP-Glycosyltransferase/glycogen phosphorylase"/>
    <property type="match status" value="1"/>
</dbReference>
<proteinExistence type="predicted"/>
<dbReference type="KEGG" id="cyp:PCC8801_0291"/>
<dbReference type="NCBIfam" id="TIGR03492">
    <property type="entry name" value="lipid-A-disaccharide synthase-related protein"/>
    <property type="match status" value="1"/>
</dbReference>
<dbReference type="STRING" id="41431.PCC8801_0291"/>
<reference evidence="2" key="1">
    <citation type="journal article" date="2011" name="MBio">
        <title>Novel metabolic attributes of the genus Cyanothece, comprising a group of unicellular nitrogen-fixing Cyanobacteria.</title>
        <authorList>
            <person name="Bandyopadhyay A."/>
            <person name="Elvitigala T."/>
            <person name="Welsh E."/>
            <person name="Stockel J."/>
            <person name="Liberton M."/>
            <person name="Min H."/>
            <person name="Sherman L.A."/>
            <person name="Pakrasi H.B."/>
        </authorList>
    </citation>
    <scope>NUCLEOTIDE SEQUENCE [LARGE SCALE GENOMIC DNA]</scope>
    <source>
        <strain evidence="2">PCC 8801</strain>
    </source>
</reference>
<evidence type="ECO:0000313" key="2">
    <source>
        <dbReference type="Proteomes" id="UP000008204"/>
    </source>
</evidence>
<dbReference type="EMBL" id="CP001287">
    <property type="protein sequence ID" value="ACK64391.1"/>
    <property type="molecule type" value="Genomic_DNA"/>
</dbReference>
<dbReference type="PANTHER" id="PTHR39517">
    <property type="entry name" value="SLL0192 PROTEIN"/>
    <property type="match status" value="1"/>
</dbReference>
<dbReference type="HOGENOM" id="CLU_035659_0_0_3"/>
<dbReference type="PANTHER" id="PTHR39517:SF1">
    <property type="entry name" value="LIPID-A-DISACCHARIDE SYNTHASE"/>
    <property type="match status" value="1"/>
</dbReference>
<sequence length="412" mass="45681">MAILILSNGHGEDVIAVSIAQQLQDLCNTLDITALPLVGEGHAYKKADIPITGLVKKMPSGGFNQDPKQLLRDILGGLLGLTYYQYKTIRQWGKNGGKILAVGDLVPLLLAWLSGADYGFVGTAKSEYYLRNETDWLPQTSLLERWFGSMYFPWERWLMSDCRCQAVFPRDSLTAKILQQWQIPIFDLGNPMMDGLEVSKTPILMTNKDSLTVLLLPGSRSPESQENWQIILESVGCLIANFSEKSLLFLAAIAPSLSLDFFSQDLLSKGWINQKQEKALISLNDPEQLVFTQQRARLILTQHSYSNCLQIADLAIAMSGTATEQFVGLGKPVITIPGKGPQFTLNFAKKQTYLLGESVILVKHPEQVTRAIQSLLQDPQRLHSIAANGRKRLGDPGAAKRIAECLFNQGFC</sequence>
<organism evidence="1 2">
    <name type="scientific">Rippkaea orientalis (strain PCC 8801 / RF-1)</name>
    <name type="common">Cyanothece sp. (strain PCC 8801)</name>
    <dbReference type="NCBI Taxonomy" id="41431"/>
    <lineage>
        <taxon>Bacteria</taxon>
        <taxon>Bacillati</taxon>
        <taxon>Cyanobacteriota</taxon>
        <taxon>Cyanophyceae</taxon>
        <taxon>Oscillatoriophycideae</taxon>
        <taxon>Chroococcales</taxon>
        <taxon>Aphanothecaceae</taxon>
        <taxon>Rippkaea</taxon>
        <taxon>Rippkaea orientalis</taxon>
    </lineage>
</organism>
<dbReference type="AlphaFoldDB" id="B7K371"/>